<organism evidence="1 2">
    <name type="scientific">Artomyces pyxidatus</name>
    <dbReference type="NCBI Taxonomy" id="48021"/>
    <lineage>
        <taxon>Eukaryota</taxon>
        <taxon>Fungi</taxon>
        <taxon>Dikarya</taxon>
        <taxon>Basidiomycota</taxon>
        <taxon>Agaricomycotina</taxon>
        <taxon>Agaricomycetes</taxon>
        <taxon>Russulales</taxon>
        <taxon>Auriscalpiaceae</taxon>
        <taxon>Artomyces</taxon>
    </lineage>
</organism>
<comment type="caution">
    <text evidence="1">The sequence shown here is derived from an EMBL/GenBank/DDBJ whole genome shotgun (WGS) entry which is preliminary data.</text>
</comment>
<keyword evidence="2" id="KW-1185">Reference proteome</keyword>
<reference evidence="1" key="2">
    <citation type="journal article" date="2022" name="New Phytol.">
        <title>Evolutionary transition to the ectomycorrhizal habit in the genomes of a hyperdiverse lineage of mushroom-forming fungi.</title>
        <authorList>
            <person name="Looney B."/>
            <person name="Miyauchi S."/>
            <person name="Morin E."/>
            <person name="Drula E."/>
            <person name="Courty P.E."/>
            <person name="Kohler A."/>
            <person name="Kuo A."/>
            <person name="LaButti K."/>
            <person name="Pangilinan J."/>
            <person name="Lipzen A."/>
            <person name="Riley R."/>
            <person name="Andreopoulos W."/>
            <person name="He G."/>
            <person name="Johnson J."/>
            <person name="Nolan M."/>
            <person name="Tritt A."/>
            <person name="Barry K.W."/>
            <person name="Grigoriev I.V."/>
            <person name="Nagy L.G."/>
            <person name="Hibbett D."/>
            <person name="Henrissat B."/>
            <person name="Matheny P.B."/>
            <person name="Labbe J."/>
            <person name="Martin F.M."/>
        </authorList>
    </citation>
    <scope>NUCLEOTIDE SEQUENCE</scope>
    <source>
        <strain evidence="1">HHB10654</strain>
    </source>
</reference>
<accession>A0ACB8SZW5</accession>
<proteinExistence type="predicted"/>
<evidence type="ECO:0000313" key="2">
    <source>
        <dbReference type="Proteomes" id="UP000814140"/>
    </source>
</evidence>
<gene>
    <name evidence="1" type="ORF">BV25DRAFT_758188</name>
</gene>
<sequence>MSSRSPSALSVTTPGRLPGMVHGTSSSRTFFFWALTRPMQYLSPIRSTQSISRLTIDPDFDDVRDLAQILRSLDMRRDEDRGSLGGDTASITESPAVLATLTESPGFVFSAAPMQGISALTSSMNKSPHTPPRRQLDPLPRDRQLRRSTRIPDFAQVAHELACTGDSTDTPLNILRTRIVLLAEVKAPLLPKYRQNNRRIEQVFMNAYTQTLEQAQWAFADDQTLSVIGVLLCVGARWSYIEHNRQDLGPVTTDSERKDPTWEPPSGALSYGSATSMPPSPPSPIPGVALVAPFLHEIFGGAEWLELQDAEGRSKKAFSVIIEHLKERHEDLWGPIA</sequence>
<dbReference type="EMBL" id="MU277212">
    <property type="protein sequence ID" value="KAI0061455.1"/>
    <property type="molecule type" value="Genomic_DNA"/>
</dbReference>
<dbReference type="Proteomes" id="UP000814140">
    <property type="component" value="Unassembled WGS sequence"/>
</dbReference>
<protein>
    <submittedName>
        <fullName evidence="1">Uncharacterized protein</fullName>
    </submittedName>
</protein>
<evidence type="ECO:0000313" key="1">
    <source>
        <dbReference type="EMBL" id="KAI0061455.1"/>
    </source>
</evidence>
<name>A0ACB8SZW5_9AGAM</name>
<reference evidence="1" key="1">
    <citation type="submission" date="2021-03" db="EMBL/GenBank/DDBJ databases">
        <authorList>
            <consortium name="DOE Joint Genome Institute"/>
            <person name="Ahrendt S."/>
            <person name="Looney B.P."/>
            <person name="Miyauchi S."/>
            <person name="Morin E."/>
            <person name="Drula E."/>
            <person name="Courty P.E."/>
            <person name="Chicoki N."/>
            <person name="Fauchery L."/>
            <person name="Kohler A."/>
            <person name="Kuo A."/>
            <person name="Labutti K."/>
            <person name="Pangilinan J."/>
            <person name="Lipzen A."/>
            <person name="Riley R."/>
            <person name="Andreopoulos W."/>
            <person name="He G."/>
            <person name="Johnson J."/>
            <person name="Barry K.W."/>
            <person name="Grigoriev I.V."/>
            <person name="Nagy L."/>
            <person name="Hibbett D."/>
            <person name="Henrissat B."/>
            <person name="Matheny P.B."/>
            <person name="Labbe J."/>
            <person name="Martin F."/>
        </authorList>
    </citation>
    <scope>NUCLEOTIDE SEQUENCE</scope>
    <source>
        <strain evidence="1">HHB10654</strain>
    </source>
</reference>